<feature type="non-terminal residue" evidence="2">
    <location>
        <position position="1"/>
    </location>
</feature>
<reference evidence="3" key="1">
    <citation type="journal article" date="2017" name="bioRxiv">
        <title>Comparative analysis of the genomes of Stylophora pistillata and Acropora digitifera provides evidence for extensive differences between species of corals.</title>
        <authorList>
            <person name="Voolstra C.R."/>
            <person name="Li Y."/>
            <person name="Liew Y.J."/>
            <person name="Baumgarten S."/>
            <person name="Zoccola D."/>
            <person name="Flot J.-F."/>
            <person name="Tambutte S."/>
            <person name="Allemand D."/>
            <person name="Aranda M."/>
        </authorList>
    </citation>
    <scope>NUCLEOTIDE SEQUENCE [LARGE SCALE GENOMIC DNA]</scope>
</reference>
<dbReference type="EMBL" id="LSMT01000224">
    <property type="protein sequence ID" value="PFX22937.1"/>
    <property type="molecule type" value="Genomic_DNA"/>
</dbReference>
<sequence>NPSDSISEEVMAAEKLFYEESAFKLIVYCGVAILGLLFIAGLLYEVLVKKYLQPKRMREENNYQNVELVKQTNPADDQASNPTEGDLEELLQDYKAFHDSWVAKCKRLHGKPYGC</sequence>
<evidence type="ECO:0000256" key="1">
    <source>
        <dbReference type="SAM" id="Phobius"/>
    </source>
</evidence>
<keyword evidence="1" id="KW-1133">Transmembrane helix</keyword>
<organism evidence="2 3">
    <name type="scientific">Stylophora pistillata</name>
    <name type="common">Smooth cauliflower coral</name>
    <dbReference type="NCBI Taxonomy" id="50429"/>
    <lineage>
        <taxon>Eukaryota</taxon>
        <taxon>Metazoa</taxon>
        <taxon>Cnidaria</taxon>
        <taxon>Anthozoa</taxon>
        <taxon>Hexacorallia</taxon>
        <taxon>Scleractinia</taxon>
        <taxon>Astrocoeniina</taxon>
        <taxon>Pocilloporidae</taxon>
        <taxon>Stylophora</taxon>
    </lineage>
</organism>
<evidence type="ECO:0000313" key="2">
    <source>
        <dbReference type="EMBL" id="PFX22937.1"/>
    </source>
</evidence>
<keyword evidence="3" id="KW-1185">Reference proteome</keyword>
<keyword evidence="1" id="KW-0812">Transmembrane</keyword>
<dbReference type="Proteomes" id="UP000225706">
    <property type="component" value="Unassembled WGS sequence"/>
</dbReference>
<accession>A0A2B4S2X4</accession>
<feature type="transmembrane region" description="Helical" evidence="1">
    <location>
        <begin position="25"/>
        <end position="48"/>
    </location>
</feature>
<protein>
    <submittedName>
        <fullName evidence="2">Uncharacterized protein</fullName>
    </submittedName>
</protein>
<keyword evidence="1" id="KW-0472">Membrane</keyword>
<dbReference type="OrthoDB" id="5952932at2759"/>
<gene>
    <name evidence="2" type="ORF">AWC38_SpisGene12541</name>
</gene>
<dbReference type="AlphaFoldDB" id="A0A2B4S2X4"/>
<comment type="caution">
    <text evidence="2">The sequence shown here is derived from an EMBL/GenBank/DDBJ whole genome shotgun (WGS) entry which is preliminary data.</text>
</comment>
<proteinExistence type="predicted"/>
<evidence type="ECO:0000313" key="3">
    <source>
        <dbReference type="Proteomes" id="UP000225706"/>
    </source>
</evidence>
<name>A0A2B4S2X4_STYPI</name>